<keyword evidence="1" id="KW-0175">Coiled coil</keyword>
<feature type="coiled-coil region" evidence="1">
    <location>
        <begin position="15"/>
        <end position="42"/>
    </location>
</feature>
<protein>
    <recommendedName>
        <fullName evidence="5">Septum formation initiator</fullName>
    </recommendedName>
</protein>
<keyword evidence="4" id="KW-1185">Reference proteome</keyword>
<gene>
    <name evidence="3" type="ORF">DC28_11190</name>
</gene>
<dbReference type="Pfam" id="PF04977">
    <property type="entry name" value="DivIC"/>
    <property type="match status" value="1"/>
</dbReference>
<organism evidence="3 4">
    <name type="scientific">Spirochaeta lutea</name>
    <dbReference type="NCBI Taxonomy" id="1480694"/>
    <lineage>
        <taxon>Bacteria</taxon>
        <taxon>Pseudomonadati</taxon>
        <taxon>Spirochaetota</taxon>
        <taxon>Spirochaetia</taxon>
        <taxon>Spirochaetales</taxon>
        <taxon>Spirochaetaceae</taxon>
        <taxon>Spirochaeta</taxon>
    </lineage>
</organism>
<evidence type="ECO:0000313" key="4">
    <source>
        <dbReference type="Proteomes" id="UP000029692"/>
    </source>
</evidence>
<proteinExistence type="predicted"/>
<evidence type="ECO:0000313" key="3">
    <source>
        <dbReference type="EMBL" id="KGE71366.1"/>
    </source>
</evidence>
<evidence type="ECO:0008006" key="5">
    <source>
        <dbReference type="Google" id="ProtNLM"/>
    </source>
</evidence>
<dbReference type="Proteomes" id="UP000029692">
    <property type="component" value="Unassembled WGS sequence"/>
</dbReference>
<dbReference type="STRING" id="1480694.DC28_11190"/>
<comment type="caution">
    <text evidence="3">The sequence shown here is derived from an EMBL/GenBank/DDBJ whole genome shotgun (WGS) entry which is preliminary data.</text>
</comment>
<dbReference type="EMBL" id="JNUP01000066">
    <property type="protein sequence ID" value="KGE71366.1"/>
    <property type="molecule type" value="Genomic_DNA"/>
</dbReference>
<feature type="region of interest" description="Disordered" evidence="2">
    <location>
        <begin position="121"/>
        <end position="147"/>
    </location>
</feature>
<evidence type="ECO:0000256" key="1">
    <source>
        <dbReference type="SAM" id="Coils"/>
    </source>
</evidence>
<accession>A0A098QV01</accession>
<dbReference type="InterPro" id="IPR007060">
    <property type="entry name" value="FtsL/DivIC"/>
</dbReference>
<name>A0A098QV01_9SPIO</name>
<dbReference type="AlphaFoldDB" id="A0A098QV01"/>
<reference evidence="3 4" key="1">
    <citation type="submission" date="2014-05" db="EMBL/GenBank/DDBJ databases">
        <title>De novo Genome Sequence of Spirocheata sp.</title>
        <authorList>
            <person name="Shivani Y."/>
            <person name="Subhash Y."/>
            <person name="Tushar L."/>
            <person name="Sasikala C."/>
            <person name="Ramana C.V."/>
        </authorList>
    </citation>
    <scope>NUCLEOTIDE SEQUENCE [LARGE SCALE GENOMIC DNA]</scope>
    <source>
        <strain evidence="3 4">JC230</strain>
    </source>
</reference>
<evidence type="ECO:0000256" key="2">
    <source>
        <dbReference type="SAM" id="MobiDB-lite"/>
    </source>
</evidence>
<sequence length="147" mass="15951">MVGLGIYGPGGYVDLQSKREYLAELERNNARLETLQAELTNRMIRAETSSELLQAKAHSLGYVGPNQVLVRIQTKPDFNQPQTSGTILKAPTYRAPPRSMYLGAGAAAALLSLLMGMIRPGKAKQPKSPASTPENGVVSDFTLRKTH</sequence>